<evidence type="ECO:0000256" key="2">
    <source>
        <dbReference type="SAM" id="SignalP"/>
    </source>
</evidence>
<feature type="signal peptide" evidence="2">
    <location>
        <begin position="1"/>
        <end position="20"/>
    </location>
</feature>
<reference evidence="3" key="1">
    <citation type="submission" date="2023-06" db="EMBL/GenBank/DDBJ databases">
        <title>Genome-scale phylogeny and comparative genomics of the fungal order Sordariales.</title>
        <authorList>
            <consortium name="Lawrence Berkeley National Laboratory"/>
            <person name="Hensen N."/>
            <person name="Bonometti L."/>
            <person name="Westerberg I."/>
            <person name="Brannstrom I.O."/>
            <person name="Guillou S."/>
            <person name="Cros-Aarteil S."/>
            <person name="Calhoun S."/>
            <person name="Haridas S."/>
            <person name="Kuo A."/>
            <person name="Mondo S."/>
            <person name="Pangilinan J."/>
            <person name="Riley R."/>
            <person name="Labutti K."/>
            <person name="Andreopoulos B."/>
            <person name="Lipzen A."/>
            <person name="Chen C."/>
            <person name="Yanf M."/>
            <person name="Daum C."/>
            <person name="Ng V."/>
            <person name="Clum A."/>
            <person name="Steindorff A."/>
            <person name="Ohm R."/>
            <person name="Martin F."/>
            <person name="Silar P."/>
            <person name="Natvig D."/>
            <person name="Lalanne C."/>
            <person name="Gautier V."/>
            <person name="Ament-Velasquez S.L."/>
            <person name="Kruys A."/>
            <person name="Hutchinson M.I."/>
            <person name="Powell A.J."/>
            <person name="Barry K."/>
            <person name="Miller A.N."/>
            <person name="Grigoriev I.V."/>
            <person name="Debuchy R."/>
            <person name="Gladieux P."/>
            <person name="Thoren M.H."/>
            <person name="Johannesson H."/>
        </authorList>
    </citation>
    <scope>NUCLEOTIDE SEQUENCE</scope>
    <source>
        <strain evidence="3">CBS 606.72</strain>
    </source>
</reference>
<name>A0AA39WD88_9PEZI</name>
<evidence type="ECO:0000313" key="4">
    <source>
        <dbReference type="Proteomes" id="UP001175000"/>
    </source>
</evidence>
<dbReference type="AlphaFoldDB" id="A0AA39WD88"/>
<sequence>MKHLTYLLAILGFIITPGSGSPIASTTPLVCPMVTSSLNACTATCTYPTCAILSTLTAATATAAADPDSPDPFSSAPTSAELTHGSDAEANRTDYKRRSAQG</sequence>
<dbReference type="Proteomes" id="UP001175000">
    <property type="component" value="Unassembled WGS sequence"/>
</dbReference>
<proteinExistence type="predicted"/>
<organism evidence="3 4">
    <name type="scientific">Immersiella caudata</name>
    <dbReference type="NCBI Taxonomy" id="314043"/>
    <lineage>
        <taxon>Eukaryota</taxon>
        <taxon>Fungi</taxon>
        <taxon>Dikarya</taxon>
        <taxon>Ascomycota</taxon>
        <taxon>Pezizomycotina</taxon>
        <taxon>Sordariomycetes</taxon>
        <taxon>Sordariomycetidae</taxon>
        <taxon>Sordariales</taxon>
        <taxon>Lasiosphaeriaceae</taxon>
        <taxon>Immersiella</taxon>
    </lineage>
</organism>
<feature type="region of interest" description="Disordered" evidence="1">
    <location>
        <begin position="63"/>
        <end position="102"/>
    </location>
</feature>
<comment type="caution">
    <text evidence="3">The sequence shown here is derived from an EMBL/GenBank/DDBJ whole genome shotgun (WGS) entry which is preliminary data.</text>
</comment>
<evidence type="ECO:0000313" key="3">
    <source>
        <dbReference type="EMBL" id="KAK0613256.1"/>
    </source>
</evidence>
<gene>
    <name evidence="3" type="ORF">B0T14DRAFT_569328</name>
</gene>
<protein>
    <submittedName>
        <fullName evidence="3">Uncharacterized protein</fullName>
    </submittedName>
</protein>
<feature type="compositionally biased region" description="Low complexity" evidence="1">
    <location>
        <begin position="63"/>
        <end position="80"/>
    </location>
</feature>
<dbReference type="EMBL" id="JAULSU010000006">
    <property type="protein sequence ID" value="KAK0613256.1"/>
    <property type="molecule type" value="Genomic_DNA"/>
</dbReference>
<evidence type="ECO:0000256" key="1">
    <source>
        <dbReference type="SAM" id="MobiDB-lite"/>
    </source>
</evidence>
<feature type="chain" id="PRO_5041424096" evidence="2">
    <location>
        <begin position="21"/>
        <end position="102"/>
    </location>
</feature>
<keyword evidence="4" id="KW-1185">Reference proteome</keyword>
<keyword evidence="2" id="KW-0732">Signal</keyword>
<accession>A0AA39WD88</accession>
<feature type="compositionally biased region" description="Basic and acidic residues" evidence="1">
    <location>
        <begin position="84"/>
        <end position="102"/>
    </location>
</feature>